<evidence type="ECO:0000313" key="5">
    <source>
        <dbReference type="Proteomes" id="UP000191024"/>
    </source>
</evidence>
<feature type="compositionally biased region" description="Basic and acidic residues" evidence="3">
    <location>
        <begin position="36"/>
        <end position="54"/>
    </location>
</feature>
<feature type="region of interest" description="Disordered" evidence="3">
    <location>
        <begin position="29"/>
        <end position="65"/>
    </location>
</feature>
<dbReference type="InterPro" id="IPR014804">
    <property type="entry name" value="Pet20-like"/>
</dbReference>
<protein>
    <submittedName>
        <fullName evidence="4">LAMI_0F04192g1_1</fullName>
    </submittedName>
</protein>
<keyword evidence="5" id="KW-1185">Reference proteome</keyword>
<keyword evidence="2" id="KW-0496">Mitochondrion</keyword>
<comment type="subcellular location">
    <subcellularLocation>
        <location evidence="1">Mitochondrion</location>
    </subcellularLocation>
</comment>
<organism evidence="4 5">
    <name type="scientific">Lachancea mirantina</name>
    <dbReference type="NCBI Taxonomy" id="1230905"/>
    <lineage>
        <taxon>Eukaryota</taxon>
        <taxon>Fungi</taxon>
        <taxon>Dikarya</taxon>
        <taxon>Ascomycota</taxon>
        <taxon>Saccharomycotina</taxon>
        <taxon>Saccharomycetes</taxon>
        <taxon>Saccharomycetales</taxon>
        <taxon>Saccharomycetaceae</taxon>
        <taxon>Lachancea</taxon>
    </lineage>
</organism>
<proteinExistence type="predicted"/>
<reference evidence="5" key="1">
    <citation type="submission" date="2016-03" db="EMBL/GenBank/DDBJ databases">
        <authorList>
            <person name="Devillers H."/>
        </authorList>
    </citation>
    <scope>NUCLEOTIDE SEQUENCE [LARGE SCALE GENOMIC DNA]</scope>
</reference>
<dbReference type="Pfam" id="PF08692">
    <property type="entry name" value="Pet20"/>
    <property type="match status" value="1"/>
</dbReference>
<dbReference type="OrthoDB" id="4056195at2759"/>
<evidence type="ECO:0000313" key="4">
    <source>
        <dbReference type="EMBL" id="SCU95877.1"/>
    </source>
</evidence>
<dbReference type="Proteomes" id="UP000191024">
    <property type="component" value="Chromosome F"/>
</dbReference>
<evidence type="ECO:0000256" key="1">
    <source>
        <dbReference type="ARBA" id="ARBA00004173"/>
    </source>
</evidence>
<dbReference type="GO" id="GO:0005739">
    <property type="term" value="C:mitochondrion"/>
    <property type="evidence" value="ECO:0007669"/>
    <property type="project" value="UniProtKB-SubCell"/>
</dbReference>
<accession>A0A1G4JXU6</accession>
<gene>
    <name evidence="4" type="ORF">LAMI_0F04192G</name>
</gene>
<name>A0A1G4JXU6_9SACH</name>
<sequence>MLLNRVLRANRSFLPVQRRFQSSFTFSNNQSLMQKEQPKDERRREKKADTEAKESGNGIKNKKKTQVELVAKKRRDYSWLPKAPPTNQFKPLDVRTSVFYSGYRPVFLDAAEKKDSGSTLFDFAMKLEALGEPLPWVSSATGTEYFDEWDKVPASVIKKLRPFDPPSTISNAQRAESQRVLRQQRLVSEKQKLTNRAKGRKKPILGLLRMVKSWKSDS</sequence>
<dbReference type="EMBL" id="LT598467">
    <property type="protein sequence ID" value="SCU95877.1"/>
    <property type="molecule type" value="Genomic_DNA"/>
</dbReference>
<dbReference type="AlphaFoldDB" id="A0A1G4JXU6"/>
<evidence type="ECO:0000256" key="2">
    <source>
        <dbReference type="ARBA" id="ARBA00023128"/>
    </source>
</evidence>
<evidence type="ECO:0000256" key="3">
    <source>
        <dbReference type="SAM" id="MobiDB-lite"/>
    </source>
</evidence>
<dbReference type="STRING" id="1230905.A0A1G4JXU6"/>